<name>A0A1F5TPS2_9BACT</name>
<dbReference type="GO" id="GO:0022857">
    <property type="term" value="F:transmembrane transporter activity"/>
    <property type="evidence" value="ECO:0007669"/>
    <property type="project" value="InterPro"/>
</dbReference>
<feature type="coiled-coil region" evidence="4">
    <location>
        <begin position="91"/>
        <end position="162"/>
    </location>
</feature>
<dbReference type="InterPro" id="IPR058627">
    <property type="entry name" value="MdtA-like_C"/>
</dbReference>
<dbReference type="SUPFAM" id="SSF111369">
    <property type="entry name" value="HlyD-like secretion proteins"/>
    <property type="match status" value="2"/>
</dbReference>
<dbReference type="InterPro" id="IPR006143">
    <property type="entry name" value="RND_pump_MFP"/>
</dbReference>
<comment type="subcellular location">
    <subcellularLocation>
        <location evidence="1">Cell envelope</location>
    </subcellularLocation>
</comment>
<organism evidence="7 8">
    <name type="scientific">Candidatus Falkowbacteria bacterium RIFOXYD2_FULL_34_120</name>
    <dbReference type="NCBI Taxonomy" id="1798007"/>
    <lineage>
        <taxon>Bacteria</taxon>
        <taxon>Candidatus Falkowiibacteriota</taxon>
    </lineage>
</organism>
<evidence type="ECO:0000259" key="6">
    <source>
        <dbReference type="Pfam" id="PF25967"/>
    </source>
</evidence>
<dbReference type="AlphaFoldDB" id="A0A1F5TPS2"/>
<evidence type="ECO:0000313" key="8">
    <source>
        <dbReference type="Proteomes" id="UP000177579"/>
    </source>
</evidence>
<dbReference type="PANTHER" id="PTHR32347:SF23">
    <property type="entry name" value="BLL5650 PROTEIN"/>
    <property type="match status" value="1"/>
</dbReference>
<dbReference type="Gene3D" id="2.40.420.20">
    <property type="match status" value="1"/>
</dbReference>
<dbReference type="NCBIfam" id="TIGR01730">
    <property type="entry name" value="RND_mfp"/>
    <property type="match status" value="1"/>
</dbReference>
<accession>A0A1F5TPS2</accession>
<evidence type="ECO:0000256" key="4">
    <source>
        <dbReference type="SAM" id="Coils"/>
    </source>
</evidence>
<evidence type="ECO:0000256" key="3">
    <source>
        <dbReference type="ARBA" id="ARBA00023054"/>
    </source>
</evidence>
<dbReference type="Gene3D" id="2.40.50.100">
    <property type="match status" value="1"/>
</dbReference>
<dbReference type="GO" id="GO:0030313">
    <property type="term" value="C:cell envelope"/>
    <property type="evidence" value="ECO:0007669"/>
    <property type="project" value="UniProtKB-SubCell"/>
</dbReference>
<evidence type="ECO:0000256" key="1">
    <source>
        <dbReference type="ARBA" id="ARBA00004196"/>
    </source>
</evidence>
<keyword evidence="5" id="KW-0472">Membrane</keyword>
<dbReference type="PANTHER" id="PTHR32347">
    <property type="entry name" value="EFFLUX SYSTEM COMPONENT YKNX-RELATED"/>
    <property type="match status" value="1"/>
</dbReference>
<dbReference type="GO" id="GO:0016020">
    <property type="term" value="C:membrane"/>
    <property type="evidence" value="ECO:0007669"/>
    <property type="project" value="InterPro"/>
</dbReference>
<protein>
    <recommendedName>
        <fullName evidence="6">Multidrug resistance protein MdtA-like C-terminal permuted SH3 domain-containing protein</fullName>
    </recommendedName>
</protein>
<dbReference type="Proteomes" id="UP000177579">
    <property type="component" value="Unassembled WGS sequence"/>
</dbReference>
<keyword evidence="5" id="KW-1133">Transmembrane helix</keyword>
<dbReference type="Gene3D" id="1.10.287.470">
    <property type="entry name" value="Helix hairpin bin"/>
    <property type="match status" value="1"/>
</dbReference>
<feature type="transmembrane region" description="Helical" evidence="5">
    <location>
        <begin position="7"/>
        <end position="25"/>
    </location>
</feature>
<keyword evidence="5" id="KW-0812">Transmembrane</keyword>
<keyword evidence="3 4" id="KW-0175">Coiled coil</keyword>
<dbReference type="InterPro" id="IPR050465">
    <property type="entry name" value="UPF0194_transport"/>
</dbReference>
<evidence type="ECO:0000313" key="7">
    <source>
        <dbReference type="EMBL" id="OGF40910.1"/>
    </source>
</evidence>
<dbReference type="Pfam" id="PF25967">
    <property type="entry name" value="RND-MFP_C"/>
    <property type="match status" value="1"/>
</dbReference>
<gene>
    <name evidence="7" type="ORF">A2531_04055</name>
</gene>
<comment type="similarity">
    <text evidence="2">Belongs to the membrane fusion protein (MFP) (TC 8.A.1) family.</text>
</comment>
<proteinExistence type="inferred from homology"/>
<evidence type="ECO:0000256" key="5">
    <source>
        <dbReference type="SAM" id="Phobius"/>
    </source>
</evidence>
<reference evidence="7 8" key="1">
    <citation type="journal article" date="2016" name="Nat. Commun.">
        <title>Thousands of microbial genomes shed light on interconnected biogeochemical processes in an aquifer system.</title>
        <authorList>
            <person name="Anantharaman K."/>
            <person name="Brown C.T."/>
            <person name="Hug L.A."/>
            <person name="Sharon I."/>
            <person name="Castelle C.J."/>
            <person name="Probst A.J."/>
            <person name="Thomas B.C."/>
            <person name="Singh A."/>
            <person name="Wilkins M.J."/>
            <person name="Karaoz U."/>
            <person name="Brodie E.L."/>
            <person name="Williams K.H."/>
            <person name="Hubbard S.S."/>
            <person name="Banfield J.F."/>
        </authorList>
    </citation>
    <scope>NUCLEOTIDE SEQUENCE [LARGE SCALE GENOMIC DNA]</scope>
</reference>
<feature type="domain" description="Multidrug resistance protein MdtA-like C-terminal permuted SH3" evidence="6">
    <location>
        <begin position="568"/>
        <end position="625"/>
    </location>
</feature>
<sequence>MTIKKSFIILVILTILGTMVIYFIATKSEKTVYTTVLVQKGNILQTVSETGTVKAVNELNLSFLNTGKLEKIYYKVGDSVKSGAVLAELDYSSLATNREEAQANLDVARANLNKLLAGATKEDIVVAEASTRQAQITYELAKKELEKVRNTVDENIAQSKKTYSDLVSKTDEDITTHEQAIDSAQIALNNTISTYQQSIDNYKESAFTIVEDKLTIANNALDVSDRTINDEDGEDKIGIKEQIYVTNTKNTYTEGLALLAIANSALISTKLNDTAENVSDLTSKTLNVLNKTYSSLQNCFNALENSVTSSSFTQSYLDTLKSGITTQQTLVNTAISQIQTAKQNLDGAILAYTTNTDTAKSTLEKAEVAYSDAVKNARNNLFDAEFAGEQSMTAAESKIDTALEAWQVSVAQENKVKATANKYDITLSQAKIRQSEAALSNINQQIENSIIKAPIDGQITKLDFEIGEQVMSGTNVVSILGGNNFEIEVLISEADIAKVNKGDKSIITLDSFGDDIEFIGFVEFIEPAETKVQDVIYYKVIVVFDSGEYEIKSGMTANVVVTTQEKNDVLVVPSRAVIDKNGDGKVVRVLKNNEIQEKQVTIGLRGDEGVIEILSGLNEGEEVVTYIQKDN</sequence>
<dbReference type="Gene3D" id="2.40.30.170">
    <property type="match status" value="1"/>
</dbReference>
<evidence type="ECO:0000256" key="2">
    <source>
        <dbReference type="ARBA" id="ARBA00009477"/>
    </source>
</evidence>
<comment type="caution">
    <text evidence="7">The sequence shown here is derived from an EMBL/GenBank/DDBJ whole genome shotgun (WGS) entry which is preliminary data.</text>
</comment>
<dbReference type="EMBL" id="MFGO01000018">
    <property type="protein sequence ID" value="OGF40910.1"/>
    <property type="molecule type" value="Genomic_DNA"/>
</dbReference>